<dbReference type="Proteomes" id="UP001589862">
    <property type="component" value="Unassembled WGS sequence"/>
</dbReference>
<dbReference type="InterPro" id="IPR029035">
    <property type="entry name" value="DHS-like_NAD/FAD-binding_dom"/>
</dbReference>
<dbReference type="Pfam" id="PF13289">
    <property type="entry name" value="SIR2_2"/>
    <property type="match status" value="1"/>
</dbReference>
<dbReference type="SUPFAM" id="SSF52467">
    <property type="entry name" value="DHS-like NAD/FAD-binding domain"/>
    <property type="match status" value="1"/>
</dbReference>
<protein>
    <submittedName>
        <fullName evidence="1">SIR2 family protein</fullName>
    </submittedName>
</protein>
<proteinExistence type="predicted"/>
<organism evidence="1 2">
    <name type="scientific">Micrococcoides hystricis</name>
    <dbReference type="NCBI Taxonomy" id="1572761"/>
    <lineage>
        <taxon>Bacteria</taxon>
        <taxon>Bacillati</taxon>
        <taxon>Actinomycetota</taxon>
        <taxon>Actinomycetes</taxon>
        <taxon>Micrococcales</taxon>
        <taxon>Micrococcaceae</taxon>
        <taxon>Micrococcoides</taxon>
    </lineage>
</organism>
<sequence>MLITENVTLPEQLVTAAAAGELVLFVGAGASMNHPANLPTFVKLAKDTAENFGQIFNADSEPDAFLGQLADQGFSVRECTKTIVGNPASAPNETHRAIMRLSSATKKIRIVSTNYDELLEKAASELSVDIGDVYHAPALPLGRDFTGLVYLHGRVSRPAQELVVTDDDFGRAYLTFGWARRFVTDLFMNKTVLFIGYSHGDTVMNYLARGLPPPNTRRYVLTHRAEDKKWNELRVTPIQYSEENYHSELVTVLDSWARRLEMRQLDHNSRIREIVTGGIPAIPTEADYLAAAIKLPVGVQAFCREARGVEWLAWVEQQPPFICLFKAGFETTHETSLLASWFSDHFVSQPTMTHAALAILVRNGPVVSEVLHTAVARAVYNMRETNPELAQVWTVITSSFLRTSEELPENVIHMLCASLPKGETSLTLLKEALTPKLQLSDQGWQGHSCRIANGIRVSIRWPVSDFHLQKLLEPLEDSSPQDLSATLQILEQSLSQSFRMLNICSALETTDTWSIQRSAIEDHPQNHAKKFEDSIIDALRDFSSKLVEIDFTTMERWLSNDHSIFRRLGLYLLAQNSAMDVTAKLDSLIHHALLKDSSSWHEVFTLLETIAPELDERLMFRLIEEIELACSCQEDSPSDARSSDRQVFDFLEWLARFNKSSEALRTNLEAIQDRHPEFEADPNSNFLFWMESGKFEKEPLPFTMDDLIETFASKGPDESLRLVTEHTYGDHFLHGPTWEDACSEVSQAIKTHHRFGIAMLQSTCQIVQPERRKTFTSAVIKAIGASDLSAGETNEVCEILLPIAKNLNFAEEISEFCLSTVHPGSQRLPASTAKTVDKLAAEVWTLHSRNAPTPTSNDWITFGLNSWPGNIAQYWIRRIQWRWEKSGEAWSGLSLIEAAMGKQLLDFERTATPGSIAMIAVNTHFVFGADPKFTHQHLFPLFDPRTYHDASNVWSCYLTHPRINEAMIKAGFWDSLTGAHNLISKPDFDPGVSNNYWKLVALTCIRFRSKEVNPFEYVKQLETPAPISHFITALSHWLNEIDEVEARHSWSDWIADLTKRRLQSALPLSEEERSAWGDFSLHLPVSIARESFQIVNSAPGPITDNSRLFNLDEEMVNQMPDNLAEHLRLRLLVSHELGFQTIFRLDELVPRLKRANISREALEELTESALEAGHTSASSWLESDDGR</sequence>
<evidence type="ECO:0000313" key="2">
    <source>
        <dbReference type="Proteomes" id="UP001589862"/>
    </source>
</evidence>
<dbReference type="RefSeq" id="WP_377459641.1">
    <property type="nucleotide sequence ID" value="NZ_JBHLUB010000030.1"/>
</dbReference>
<evidence type="ECO:0000313" key="1">
    <source>
        <dbReference type="EMBL" id="MFC0582464.1"/>
    </source>
</evidence>
<name>A0ABV6PBG1_9MICC</name>
<reference evidence="1 2" key="1">
    <citation type="submission" date="2024-09" db="EMBL/GenBank/DDBJ databases">
        <authorList>
            <person name="Sun Q."/>
            <person name="Mori K."/>
        </authorList>
    </citation>
    <scope>NUCLEOTIDE SEQUENCE [LARGE SCALE GENOMIC DNA]</scope>
    <source>
        <strain evidence="1 2">NCAIM B.02604</strain>
    </source>
</reference>
<dbReference type="EMBL" id="JBHLUB010000030">
    <property type="protein sequence ID" value="MFC0582464.1"/>
    <property type="molecule type" value="Genomic_DNA"/>
</dbReference>
<accession>A0ABV6PBG1</accession>
<keyword evidence="2" id="KW-1185">Reference proteome</keyword>
<comment type="caution">
    <text evidence="1">The sequence shown here is derived from an EMBL/GenBank/DDBJ whole genome shotgun (WGS) entry which is preliminary data.</text>
</comment>
<gene>
    <name evidence="1" type="ORF">ACFFFR_08735</name>
</gene>
<dbReference type="Gene3D" id="3.40.50.1220">
    <property type="entry name" value="TPP-binding domain"/>
    <property type="match status" value="1"/>
</dbReference>